<keyword evidence="2" id="KW-0175">Coiled coil</keyword>
<dbReference type="SUPFAM" id="SSF101898">
    <property type="entry name" value="NHL repeat"/>
    <property type="match status" value="1"/>
</dbReference>
<dbReference type="PROSITE" id="PS50119">
    <property type="entry name" value="ZF_BBOX"/>
    <property type="match status" value="2"/>
</dbReference>
<dbReference type="EMBL" id="VSWD01000003">
    <property type="protein sequence ID" value="KAK3106692.1"/>
    <property type="molecule type" value="Genomic_DNA"/>
</dbReference>
<feature type="coiled-coil region" evidence="2">
    <location>
        <begin position="121"/>
        <end position="148"/>
    </location>
</feature>
<dbReference type="Gene3D" id="2.120.10.30">
    <property type="entry name" value="TolB, C-terminal domain"/>
    <property type="match status" value="1"/>
</dbReference>
<evidence type="ECO:0000313" key="6">
    <source>
        <dbReference type="Proteomes" id="UP001186944"/>
    </source>
</evidence>
<dbReference type="InterPro" id="IPR047153">
    <property type="entry name" value="TRIM45/56/19-like"/>
</dbReference>
<dbReference type="GO" id="GO:0008270">
    <property type="term" value="F:zinc ion binding"/>
    <property type="evidence" value="ECO:0007669"/>
    <property type="project" value="UniProtKB-KW"/>
</dbReference>
<reference evidence="5" key="1">
    <citation type="submission" date="2019-08" db="EMBL/GenBank/DDBJ databases">
        <title>The improved chromosome-level genome for the pearl oyster Pinctada fucata martensii using PacBio sequencing and Hi-C.</title>
        <authorList>
            <person name="Zheng Z."/>
        </authorList>
    </citation>
    <scope>NUCLEOTIDE SEQUENCE</scope>
    <source>
        <strain evidence="5">ZZ-2019</strain>
        <tissue evidence="5">Adductor muscle</tissue>
    </source>
</reference>
<sequence length="555" mass="63872">MAESHQWAVLCSKCNSSAVYNCNKCDLPLCPLCKDEHNTSEDTKHHGIVNYSDRQKPITRHCTKHPDNILKVWCETCDGAVCMECVTSVLHRKHDFVSFDEKLSRKRQALQSAYEKTVVFYSEMQNSITDLESKKETVEESFNRIESDMNMHADHLHREVNKIHEDRIKKLKHHRQRCLLSLNSERKTLEEKHQRNEIDKTDYENILRSNDVVAILEFKPSNMEHEITTHYEPLLPKCPSFHEGGVNVIQLDSMFGRVSFEETKYAGKSKSDRQKVSEESYETIFPRPRSNTMPNLRIESYTVNTECNTASLIICMGHGQTWIAVQERYLKLFDKEGNSSGGKHLKCSVSDAAVTSSGDILLLDRNSNNLCILARNGSLSTIFTLSMKPYGICQLSDDTFAVTFRDARKVFKYGKSWIPLMEFNKLGLKRPCNLAQNKVNKHIYIIDKTVLGNYKDPGRLVTCTENGEFIREYTGPRGSTFTPVDVCSDEYGKVFITDYSSNRVHILSKDGVFKRYLEVNERDALENPCRIDINDSMYVWISEKETAKVKVIRYT</sequence>
<dbReference type="PANTHER" id="PTHR25462:SF296">
    <property type="entry name" value="MEIOTIC P26, ISOFORM F"/>
    <property type="match status" value="1"/>
</dbReference>
<dbReference type="SUPFAM" id="SSF57845">
    <property type="entry name" value="B-box zinc-binding domain"/>
    <property type="match status" value="1"/>
</dbReference>
<dbReference type="SMART" id="SM00336">
    <property type="entry name" value="BBOX"/>
    <property type="match status" value="2"/>
</dbReference>
<dbReference type="CDD" id="cd19756">
    <property type="entry name" value="Bbox2"/>
    <property type="match status" value="1"/>
</dbReference>
<accession>A0AA88YVA5</accession>
<feature type="region of interest" description="Disordered" evidence="3">
    <location>
        <begin position="269"/>
        <end position="288"/>
    </location>
</feature>
<dbReference type="InterPro" id="IPR011042">
    <property type="entry name" value="6-blade_b-propeller_TolB-like"/>
</dbReference>
<evidence type="ECO:0000256" key="2">
    <source>
        <dbReference type="SAM" id="Coils"/>
    </source>
</evidence>
<evidence type="ECO:0000259" key="4">
    <source>
        <dbReference type="PROSITE" id="PS50119"/>
    </source>
</evidence>
<proteinExistence type="predicted"/>
<keyword evidence="1" id="KW-0863">Zinc-finger</keyword>
<organism evidence="5 6">
    <name type="scientific">Pinctada imbricata</name>
    <name type="common">Atlantic pearl-oyster</name>
    <name type="synonym">Pinctada martensii</name>
    <dbReference type="NCBI Taxonomy" id="66713"/>
    <lineage>
        <taxon>Eukaryota</taxon>
        <taxon>Metazoa</taxon>
        <taxon>Spiralia</taxon>
        <taxon>Lophotrochozoa</taxon>
        <taxon>Mollusca</taxon>
        <taxon>Bivalvia</taxon>
        <taxon>Autobranchia</taxon>
        <taxon>Pteriomorphia</taxon>
        <taxon>Pterioida</taxon>
        <taxon>Pterioidea</taxon>
        <taxon>Pteriidae</taxon>
        <taxon>Pinctada</taxon>
    </lineage>
</organism>
<protein>
    <recommendedName>
        <fullName evidence="4">B box-type domain-containing protein</fullName>
    </recommendedName>
</protein>
<dbReference type="AlphaFoldDB" id="A0AA88YVA5"/>
<dbReference type="PANTHER" id="PTHR25462">
    <property type="entry name" value="BONUS, ISOFORM C-RELATED"/>
    <property type="match status" value="1"/>
</dbReference>
<keyword evidence="1" id="KW-0862">Zinc</keyword>
<dbReference type="Gene3D" id="3.30.160.60">
    <property type="entry name" value="Classic Zinc Finger"/>
    <property type="match status" value="1"/>
</dbReference>
<evidence type="ECO:0000256" key="3">
    <source>
        <dbReference type="SAM" id="MobiDB-lite"/>
    </source>
</evidence>
<gene>
    <name evidence="5" type="ORF">FSP39_025306</name>
</gene>
<name>A0AA88YVA5_PINIB</name>
<evidence type="ECO:0000313" key="5">
    <source>
        <dbReference type="EMBL" id="KAK3106692.1"/>
    </source>
</evidence>
<comment type="caution">
    <text evidence="5">The sequence shown here is derived from an EMBL/GenBank/DDBJ whole genome shotgun (WGS) entry which is preliminary data.</text>
</comment>
<dbReference type="Pfam" id="PF00643">
    <property type="entry name" value="zf-B_box"/>
    <property type="match status" value="1"/>
</dbReference>
<feature type="compositionally biased region" description="Basic and acidic residues" evidence="3">
    <location>
        <begin position="269"/>
        <end position="278"/>
    </location>
</feature>
<feature type="domain" description="B box-type" evidence="4">
    <location>
        <begin position="62"/>
        <end position="99"/>
    </location>
</feature>
<dbReference type="GO" id="GO:0061630">
    <property type="term" value="F:ubiquitin protein ligase activity"/>
    <property type="evidence" value="ECO:0007669"/>
    <property type="project" value="TreeGrafter"/>
</dbReference>
<feature type="domain" description="B box-type" evidence="4">
    <location>
        <begin position="6"/>
        <end position="51"/>
    </location>
</feature>
<keyword evidence="6" id="KW-1185">Reference proteome</keyword>
<keyword evidence="1" id="KW-0479">Metal-binding</keyword>
<dbReference type="Proteomes" id="UP001186944">
    <property type="component" value="Unassembled WGS sequence"/>
</dbReference>
<evidence type="ECO:0000256" key="1">
    <source>
        <dbReference type="PROSITE-ProRule" id="PRU00024"/>
    </source>
</evidence>
<dbReference type="InterPro" id="IPR000315">
    <property type="entry name" value="Znf_B-box"/>
</dbReference>